<dbReference type="PANTHER" id="PTHR32552">
    <property type="entry name" value="FERRICHROME IRON RECEPTOR-RELATED"/>
    <property type="match status" value="1"/>
</dbReference>
<sequence>MSNTRCIPNFTLPLLTFLSFTQGLAAAAENTIEEIVVTADFRARSELDLATSVTVMTEAVIKSRSAQHFEELANAIPNVNYASGSNRARFFQIRGIGERSQFVAPINPSVGFLVDNVDFSGAATIATMLDVEQVEVLRGPQGTRYGANALAGLINVKTRDPQDQFAASLKLGAADYNTETISAMVTGPLTDTVSGRLAVGSHRSDGYYENSFLQTKKNNEQDEVSIRGKLSAEMSASWKVDLSLSHVDIDNGYDAFTLDNSRTTLSDEPGRDRQESLALAIDSSWELDSFDLKLIVGLADSDMEYSYDEDWTFAGIHPDGYMSRDSYVRDRETQSLELRFLSNESSRLFSDSTDWLFGVYTLNSAESLSREYTFLASDFRSDYDFNTAAAFFQLDSSLSEKLTLETGLRVERRDTTYKDSELLGFSPAETLWGGRIAAKYLLNSNTMAYASIARGYKAGGFNTDGSLDADLREFGEEFLIEYELGMKSSLLEDKLHLKAALFHDDRHEQQVKSSTGRIRANGSTEFVDFIGNAAEGTNNGVEFEAIWYPSAQLGITASLGLLDATFDSFINSENQDLSGRDQAHAPGYMAHLAADYNLGAWSLSVSLDAKDDFYFSDSHSVQSEPYELLNMNLSYSSERWSLSFWGRNLTDQDYAVRGFFFGEFGNDPRKGYAPEPYLQFGEPRVIGVSFEVQL</sequence>
<evidence type="ECO:0000256" key="8">
    <source>
        <dbReference type="ARBA" id="ARBA00023077"/>
    </source>
</evidence>
<keyword evidence="5 11" id="KW-0812">Transmembrane</keyword>
<dbReference type="InterPro" id="IPR039426">
    <property type="entry name" value="TonB-dep_rcpt-like"/>
</dbReference>
<feature type="domain" description="TonB-dependent receptor-like beta-barrel" evidence="14">
    <location>
        <begin position="258"/>
        <end position="649"/>
    </location>
</feature>
<evidence type="ECO:0000259" key="14">
    <source>
        <dbReference type="Pfam" id="PF00593"/>
    </source>
</evidence>
<proteinExistence type="inferred from homology"/>
<keyword evidence="8 12" id="KW-0798">TonB box</keyword>
<dbReference type="Gene3D" id="2.40.170.20">
    <property type="entry name" value="TonB-dependent receptor, beta-barrel domain"/>
    <property type="match status" value="1"/>
</dbReference>
<evidence type="ECO:0000259" key="15">
    <source>
        <dbReference type="Pfam" id="PF07715"/>
    </source>
</evidence>
<name>A0A2A4X976_9GAMM</name>
<comment type="subcellular location">
    <subcellularLocation>
        <location evidence="1 11">Cell outer membrane</location>
        <topology evidence="1 11">Multi-pass membrane protein</topology>
    </subcellularLocation>
</comment>
<dbReference type="InterPro" id="IPR036942">
    <property type="entry name" value="Beta-barrel_TonB_sf"/>
</dbReference>
<dbReference type="PROSITE" id="PS52016">
    <property type="entry name" value="TONB_DEPENDENT_REC_3"/>
    <property type="match status" value="1"/>
</dbReference>
<keyword evidence="16" id="KW-0675">Receptor</keyword>
<feature type="chain" id="PRO_5012540048" evidence="13">
    <location>
        <begin position="28"/>
        <end position="694"/>
    </location>
</feature>
<dbReference type="AlphaFoldDB" id="A0A2A4X976"/>
<evidence type="ECO:0000256" key="7">
    <source>
        <dbReference type="ARBA" id="ARBA00023065"/>
    </source>
</evidence>
<gene>
    <name evidence="16" type="ORF">COB20_05560</name>
</gene>
<keyword evidence="10 11" id="KW-0998">Cell outer membrane</keyword>
<keyword evidence="13" id="KW-0732">Signal</keyword>
<dbReference type="EMBL" id="NVUL01000022">
    <property type="protein sequence ID" value="PCI79054.1"/>
    <property type="molecule type" value="Genomic_DNA"/>
</dbReference>
<evidence type="ECO:0000256" key="5">
    <source>
        <dbReference type="ARBA" id="ARBA00022692"/>
    </source>
</evidence>
<evidence type="ECO:0000256" key="1">
    <source>
        <dbReference type="ARBA" id="ARBA00004571"/>
    </source>
</evidence>
<dbReference type="Proteomes" id="UP000218767">
    <property type="component" value="Unassembled WGS sequence"/>
</dbReference>
<evidence type="ECO:0000256" key="9">
    <source>
        <dbReference type="ARBA" id="ARBA00023136"/>
    </source>
</evidence>
<dbReference type="GO" id="GO:0009279">
    <property type="term" value="C:cell outer membrane"/>
    <property type="evidence" value="ECO:0007669"/>
    <property type="project" value="UniProtKB-SubCell"/>
</dbReference>
<comment type="similarity">
    <text evidence="11 12">Belongs to the TonB-dependent receptor family.</text>
</comment>
<evidence type="ECO:0000256" key="4">
    <source>
        <dbReference type="ARBA" id="ARBA00022496"/>
    </source>
</evidence>
<dbReference type="Pfam" id="PF00593">
    <property type="entry name" value="TonB_dep_Rec_b-barrel"/>
    <property type="match status" value="1"/>
</dbReference>
<accession>A0A2A4X976</accession>
<evidence type="ECO:0000313" key="16">
    <source>
        <dbReference type="EMBL" id="PCI79054.1"/>
    </source>
</evidence>
<evidence type="ECO:0000256" key="13">
    <source>
        <dbReference type="SAM" id="SignalP"/>
    </source>
</evidence>
<reference evidence="17" key="1">
    <citation type="submission" date="2017-08" db="EMBL/GenBank/DDBJ databases">
        <title>A dynamic microbial community with high functional redundancy inhabits the cold, oxic subseafloor aquifer.</title>
        <authorList>
            <person name="Tully B.J."/>
            <person name="Wheat C.G."/>
            <person name="Glazer B.T."/>
            <person name="Huber J.A."/>
        </authorList>
    </citation>
    <scope>NUCLEOTIDE SEQUENCE [LARGE SCALE GENOMIC DNA]</scope>
</reference>
<evidence type="ECO:0000256" key="11">
    <source>
        <dbReference type="PROSITE-ProRule" id="PRU01360"/>
    </source>
</evidence>
<keyword evidence="6" id="KW-0408">Iron</keyword>
<evidence type="ECO:0000256" key="6">
    <source>
        <dbReference type="ARBA" id="ARBA00023004"/>
    </source>
</evidence>
<dbReference type="SUPFAM" id="SSF56935">
    <property type="entry name" value="Porins"/>
    <property type="match status" value="1"/>
</dbReference>
<protein>
    <submittedName>
        <fullName evidence="16">TonB-dependent receptor</fullName>
    </submittedName>
</protein>
<feature type="signal peptide" evidence="13">
    <location>
        <begin position="1"/>
        <end position="27"/>
    </location>
</feature>
<dbReference type="GO" id="GO:0006826">
    <property type="term" value="P:iron ion transport"/>
    <property type="evidence" value="ECO:0007669"/>
    <property type="project" value="UniProtKB-KW"/>
</dbReference>
<evidence type="ECO:0000313" key="17">
    <source>
        <dbReference type="Proteomes" id="UP000218767"/>
    </source>
</evidence>
<keyword evidence="9 11" id="KW-0472">Membrane</keyword>
<keyword evidence="4" id="KW-0410">Iron transport</keyword>
<keyword evidence="3 11" id="KW-1134">Transmembrane beta strand</keyword>
<organism evidence="16 17">
    <name type="scientific">SAR86 cluster bacterium</name>
    <dbReference type="NCBI Taxonomy" id="2030880"/>
    <lineage>
        <taxon>Bacteria</taxon>
        <taxon>Pseudomonadati</taxon>
        <taxon>Pseudomonadota</taxon>
        <taxon>Gammaproteobacteria</taxon>
        <taxon>SAR86 cluster</taxon>
    </lineage>
</organism>
<dbReference type="InterPro" id="IPR012910">
    <property type="entry name" value="Plug_dom"/>
</dbReference>
<keyword evidence="7" id="KW-0406">Ion transport</keyword>
<dbReference type="PANTHER" id="PTHR32552:SF81">
    <property type="entry name" value="TONB-DEPENDENT OUTER MEMBRANE RECEPTOR"/>
    <property type="match status" value="1"/>
</dbReference>
<evidence type="ECO:0000256" key="2">
    <source>
        <dbReference type="ARBA" id="ARBA00022448"/>
    </source>
</evidence>
<evidence type="ECO:0000256" key="3">
    <source>
        <dbReference type="ARBA" id="ARBA00022452"/>
    </source>
</evidence>
<comment type="caution">
    <text evidence="16">The sequence shown here is derived from an EMBL/GenBank/DDBJ whole genome shotgun (WGS) entry which is preliminary data.</text>
</comment>
<keyword evidence="2 11" id="KW-0813">Transport</keyword>
<evidence type="ECO:0000256" key="12">
    <source>
        <dbReference type="RuleBase" id="RU003357"/>
    </source>
</evidence>
<dbReference type="InterPro" id="IPR000531">
    <property type="entry name" value="Beta-barrel_TonB"/>
</dbReference>
<evidence type="ECO:0000256" key="10">
    <source>
        <dbReference type="ARBA" id="ARBA00023237"/>
    </source>
</evidence>
<feature type="domain" description="TonB-dependent receptor plug" evidence="15">
    <location>
        <begin position="47"/>
        <end position="152"/>
    </location>
</feature>
<dbReference type="Pfam" id="PF07715">
    <property type="entry name" value="Plug"/>
    <property type="match status" value="1"/>
</dbReference>